<organism evidence="18 19">
    <name type="scientific">Verruconis gallopava</name>
    <dbReference type="NCBI Taxonomy" id="253628"/>
    <lineage>
        <taxon>Eukaryota</taxon>
        <taxon>Fungi</taxon>
        <taxon>Dikarya</taxon>
        <taxon>Ascomycota</taxon>
        <taxon>Pezizomycotina</taxon>
        <taxon>Dothideomycetes</taxon>
        <taxon>Pleosporomycetidae</taxon>
        <taxon>Venturiales</taxon>
        <taxon>Sympoventuriaceae</taxon>
        <taxon>Verruconis</taxon>
    </lineage>
</organism>
<dbReference type="FunCoup" id="A0A0D2A697">
    <property type="interactions" value="979"/>
</dbReference>
<dbReference type="InterPro" id="IPR001406">
    <property type="entry name" value="PsdUridine_synth_TruA"/>
</dbReference>
<dbReference type="Pfam" id="PF01416">
    <property type="entry name" value="PseudoU_synth_1"/>
    <property type="match status" value="1"/>
</dbReference>
<evidence type="ECO:0000256" key="1">
    <source>
        <dbReference type="ARBA" id="ARBA00001166"/>
    </source>
</evidence>
<evidence type="ECO:0000256" key="6">
    <source>
        <dbReference type="ARBA" id="ARBA00022694"/>
    </source>
</evidence>
<dbReference type="GO" id="GO:0009982">
    <property type="term" value="F:pseudouridine synthase activity"/>
    <property type="evidence" value="ECO:0007669"/>
    <property type="project" value="InterPro"/>
</dbReference>
<dbReference type="Gene3D" id="3.30.70.660">
    <property type="entry name" value="Pseudouridine synthase I, catalytic domain, C-terminal subdomain"/>
    <property type="match status" value="1"/>
</dbReference>
<evidence type="ECO:0000256" key="11">
    <source>
        <dbReference type="ARBA" id="ARBA00073968"/>
    </source>
</evidence>
<keyword evidence="6" id="KW-0819">tRNA processing</keyword>
<feature type="compositionally biased region" description="Basic and acidic residues" evidence="16">
    <location>
        <begin position="645"/>
        <end position="655"/>
    </location>
</feature>
<dbReference type="InterPro" id="IPR020103">
    <property type="entry name" value="PsdUridine_synth_cat_dom_sf"/>
</dbReference>
<feature type="compositionally biased region" description="Basic and acidic residues" evidence="16">
    <location>
        <begin position="324"/>
        <end position="333"/>
    </location>
</feature>
<gene>
    <name evidence="18" type="ORF">PV09_06562</name>
</gene>
<dbReference type="InterPro" id="IPR041708">
    <property type="entry name" value="PUS1/PUS2-like"/>
</dbReference>
<proteinExistence type="inferred from homology"/>
<comment type="catalytic activity">
    <reaction evidence="2">
        <text>uridine in snRNA = pseudouridine in snRNA</text>
        <dbReference type="Rhea" id="RHEA:51124"/>
        <dbReference type="Rhea" id="RHEA-COMP:12891"/>
        <dbReference type="Rhea" id="RHEA-COMP:12892"/>
        <dbReference type="ChEBI" id="CHEBI:65314"/>
        <dbReference type="ChEBI" id="CHEBI:65315"/>
    </reaction>
</comment>
<evidence type="ECO:0000313" key="18">
    <source>
        <dbReference type="EMBL" id="KIW02065.1"/>
    </source>
</evidence>
<dbReference type="VEuPathDB" id="FungiDB:PV09_06562"/>
<dbReference type="GO" id="GO:1990481">
    <property type="term" value="P:mRNA pseudouridine synthesis"/>
    <property type="evidence" value="ECO:0007669"/>
    <property type="project" value="TreeGrafter"/>
</dbReference>
<dbReference type="RefSeq" id="XP_016211934.1">
    <property type="nucleotide sequence ID" value="XM_016360222.1"/>
</dbReference>
<evidence type="ECO:0000313" key="19">
    <source>
        <dbReference type="Proteomes" id="UP000053259"/>
    </source>
</evidence>
<comment type="similarity">
    <text evidence="4">Belongs to the tRNA pseudouridine synthase TruA family.</text>
</comment>
<dbReference type="SUPFAM" id="SSF55120">
    <property type="entry name" value="Pseudouridine synthase"/>
    <property type="match status" value="1"/>
</dbReference>
<dbReference type="GO" id="GO:0006397">
    <property type="term" value="P:mRNA processing"/>
    <property type="evidence" value="ECO:0007669"/>
    <property type="project" value="UniProtKB-KW"/>
</dbReference>
<dbReference type="GO" id="GO:0003723">
    <property type="term" value="F:RNA binding"/>
    <property type="evidence" value="ECO:0007669"/>
    <property type="project" value="InterPro"/>
</dbReference>
<dbReference type="GO" id="GO:0005634">
    <property type="term" value="C:nucleus"/>
    <property type="evidence" value="ECO:0007669"/>
    <property type="project" value="UniProtKB-SubCell"/>
</dbReference>
<evidence type="ECO:0000256" key="15">
    <source>
        <dbReference type="PIRSR" id="PIRSR641708-2"/>
    </source>
</evidence>
<dbReference type="Proteomes" id="UP000053259">
    <property type="component" value="Unassembled WGS sequence"/>
</dbReference>
<dbReference type="GO" id="GO:0031119">
    <property type="term" value="P:tRNA pseudouridine synthesis"/>
    <property type="evidence" value="ECO:0007669"/>
    <property type="project" value="InterPro"/>
</dbReference>
<evidence type="ECO:0000256" key="5">
    <source>
        <dbReference type="ARBA" id="ARBA00022664"/>
    </source>
</evidence>
<evidence type="ECO:0000256" key="2">
    <source>
        <dbReference type="ARBA" id="ARBA00001832"/>
    </source>
</evidence>
<comment type="catalytic activity">
    <reaction evidence="9">
        <text>a uridine in tRNA = a pseudouridine in tRNA</text>
        <dbReference type="Rhea" id="RHEA:54572"/>
        <dbReference type="Rhea" id="RHEA-COMP:13339"/>
        <dbReference type="Rhea" id="RHEA-COMP:13934"/>
        <dbReference type="ChEBI" id="CHEBI:65314"/>
        <dbReference type="ChEBI" id="CHEBI:65315"/>
    </reaction>
</comment>
<protein>
    <recommendedName>
        <fullName evidence="11">tRNA pseudouridine synthase 1</fullName>
    </recommendedName>
    <alternativeName>
        <fullName evidence="12">tRNA pseudouridylate synthase 1</fullName>
    </alternativeName>
    <alternativeName>
        <fullName evidence="13">tRNA-uridine isomerase 1</fullName>
    </alternativeName>
</protein>
<name>A0A0D2A697_9PEZI</name>
<dbReference type="STRING" id="253628.A0A0D2A697"/>
<evidence type="ECO:0000256" key="12">
    <source>
        <dbReference type="ARBA" id="ARBA00079072"/>
    </source>
</evidence>
<keyword evidence="5" id="KW-0507">mRNA processing</keyword>
<dbReference type="InterPro" id="IPR020094">
    <property type="entry name" value="TruA/RsuA/RluB/E/F_N"/>
</dbReference>
<keyword evidence="8" id="KW-0539">Nucleus</keyword>
<dbReference type="GeneID" id="27314535"/>
<evidence type="ECO:0000259" key="17">
    <source>
        <dbReference type="Pfam" id="PF01416"/>
    </source>
</evidence>
<comment type="subcellular location">
    <subcellularLocation>
        <location evidence="3">Nucleus</location>
    </subcellularLocation>
</comment>
<dbReference type="GO" id="GO:0031120">
    <property type="term" value="P:snRNA pseudouridine synthesis"/>
    <property type="evidence" value="ECO:0007669"/>
    <property type="project" value="UniProtKB-ARBA"/>
</dbReference>
<evidence type="ECO:0000256" key="8">
    <source>
        <dbReference type="ARBA" id="ARBA00023242"/>
    </source>
</evidence>
<dbReference type="InterPro" id="IPR020097">
    <property type="entry name" value="PsdUridine_synth_TruA_a/b_dom"/>
</dbReference>
<evidence type="ECO:0000256" key="16">
    <source>
        <dbReference type="SAM" id="MobiDB-lite"/>
    </source>
</evidence>
<dbReference type="FunFam" id="3.30.70.660:FF:000002">
    <property type="entry name" value="tRNA pseudouridine synthase"/>
    <property type="match status" value="1"/>
</dbReference>
<evidence type="ECO:0000256" key="10">
    <source>
        <dbReference type="ARBA" id="ARBA00053072"/>
    </source>
</evidence>
<feature type="region of interest" description="Disordered" evidence="16">
    <location>
        <begin position="305"/>
        <end position="368"/>
    </location>
</feature>
<dbReference type="InParanoid" id="A0A0D2A697"/>
<feature type="region of interest" description="Disordered" evidence="16">
    <location>
        <begin position="592"/>
        <end position="655"/>
    </location>
</feature>
<evidence type="ECO:0000256" key="9">
    <source>
        <dbReference type="ARBA" id="ARBA00036943"/>
    </source>
</evidence>
<comment type="catalytic activity">
    <reaction evidence="1">
        <text>a uridine in mRNA = a pseudouridine in mRNA</text>
        <dbReference type="Rhea" id="RHEA:56644"/>
        <dbReference type="Rhea" id="RHEA-COMP:14658"/>
        <dbReference type="Rhea" id="RHEA-COMP:14659"/>
        <dbReference type="ChEBI" id="CHEBI:65314"/>
        <dbReference type="ChEBI" id="CHEBI:65315"/>
    </reaction>
</comment>
<evidence type="ECO:0000256" key="4">
    <source>
        <dbReference type="ARBA" id="ARBA00009375"/>
    </source>
</evidence>
<reference evidence="18 19" key="1">
    <citation type="submission" date="2015-01" db="EMBL/GenBank/DDBJ databases">
        <title>The Genome Sequence of Ochroconis gallopava CBS43764.</title>
        <authorList>
            <consortium name="The Broad Institute Genomics Platform"/>
            <person name="Cuomo C."/>
            <person name="de Hoog S."/>
            <person name="Gorbushina A."/>
            <person name="Stielow B."/>
            <person name="Teixiera M."/>
            <person name="Abouelleil A."/>
            <person name="Chapman S.B."/>
            <person name="Priest M."/>
            <person name="Young S.K."/>
            <person name="Wortman J."/>
            <person name="Nusbaum C."/>
            <person name="Birren B."/>
        </authorList>
    </citation>
    <scope>NUCLEOTIDE SEQUENCE [LARGE SCALE GENOMIC DNA]</scope>
    <source>
        <strain evidence="18 19">CBS 43764</strain>
    </source>
</reference>
<evidence type="ECO:0000256" key="3">
    <source>
        <dbReference type="ARBA" id="ARBA00004123"/>
    </source>
</evidence>
<feature type="region of interest" description="Disordered" evidence="16">
    <location>
        <begin position="73"/>
        <end position="110"/>
    </location>
</feature>
<feature type="binding site" evidence="15">
    <location>
        <position position="227"/>
    </location>
    <ligand>
        <name>substrate</name>
    </ligand>
</feature>
<dbReference type="EMBL" id="KN847551">
    <property type="protein sequence ID" value="KIW02065.1"/>
    <property type="molecule type" value="Genomic_DNA"/>
</dbReference>
<dbReference type="FunFam" id="3.30.70.580:FF:000002">
    <property type="entry name" value="tRNA pseudouridine synthase"/>
    <property type="match status" value="1"/>
</dbReference>
<accession>A0A0D2A697</accession>
<feature type="compositionally biased region" description="Low complexity" evidence="16">
    <location>
        <begin position="598"/>
        <end position="608"/>
    </location>
</feature>
<feature type="compositionally biased region" description="Basic and acidic residues" evidence="16">
    <location>
        <begin position="75"/>
        <end position="93"/>
    </location>
</feature>
<dbReference type="PANTHER" id="PTHR11142:SF4">
    <property type="entry name" value="PSEUDOURIDYLATE SYNTHASE 1 HOMOLOG"/>
    <property type="match status" value="1"/>
</dbReference>
<dbReference type="PANTHER" id="PTHR11142">
    <property type="entry name" value="PSEUDOURIDYLATE SYNTHASE"/>
    <property type="match status" value="1"/>
</dbReference>
<dbReference type="CDD" id="cd02568">
    <property type="entry name" value="PseudoU_synth_PUS1_PUS2"/>
    <property type="match status" value="1"/>
</dbReference>
<dbReference type="OrthoDB" id="10256309at2759"/>
<evidence type="ECO:0000256" key="13">
    <source>
        <dbReference type="ARBA" id="ARBA00080858"/>
    </source>
</evidence>
<evidence type="ECO:0000256" key="14">
    <source>
        <dbReference type="PIRSR" id="PIRSR641708-1"/>
    </source>
</evidence>
<feature type="active site" description="Nucleophile" evidence="14">
    <location>
        <position position="171"/>
    </location>
</feature>
<dbReference type="Gene3D" id="3.30.70.580">
    <property type="entry name" value="Pseudouridine synthase I, catalytic domain, N-terminal subdomain"/>
    <property type="match status" value="1"/>
</dbReference>
<sequence length="655" mass="74491">MQPCSGVWCIRSQYLHQTWTKRLARRNSPLTGLRRIQNAVRRGSGKTEAERGNNREVNAIRDEIWGVPNTYKRKRNEESQEKLAEKRNGEDVTKANPFTQEEIESETRQPKRKVAVMMGYAGSGYKGMQMMPNQKTIEGDVFNAFVKAGAISKANADDPKKSSFVRCARTDKGVHAAGNVISLKLIIEDPKIVDKINEHLPKQIRIWGIERVIGSFSCYQACDSRWYEYLIPTHSFLPPHPRSYIGQKLVELAEEAGDLEGYRSRQKETEGFWEKVEEERIKPILDGLEPALREKIEQALYHVSTDEAELQDEEEEAEEFVDEGEPRDGKLSDETTAAEESVNESASKAGNDDASLPNAINSVNETSSTSAAPDELAFRVAIKQLKEAYLLAKRQWRIPEERLKRVQETFALYKGTHNFHNYTIRKSPRDPSAKRHILSFNVNTTPILIGDTEWLSLKVHGQSFMMHQIRKMVGMATLVVRCGAVAEKVMADSFTEKLYSIPKAPALGLLLERPVFDNYNAKATGKFDRGEVSFTKYEKEMEEFKRREIYERIFGEEERENVFHSFFSHVDNFRVPIFLYLSSKGLEACGDARDASTRKSLSRSQRSGSQRKRGRDSDATQENINGDESTEPPKLSEPEESTESTEPREAQKATA</sequence>
<dbReference type="InterPro" id="IPR020095">
    <property type="entry name" value="PsdUridine_synth_TruA_C"/>
</dbReference>
<comment type="function">
    <text evidence="10">Formation of pseudouridine at positions 27 and 28 in the anticodon stem and loop of transfer RNAs; at positions 34 and 36 of intron-containing precursor tRNA(Ile) and at position 35 in the intron-containing tRNA(Tyr). Catalyzes pseudouridylation at position 44 in U2 snRNA. Also catalyzes pseudouridylation of mRNAs.</text>
</comment>
<keyword evidence="19" id="KW-1185">Reference proteome</keyword>
<evidence type="ECO:0000256" key="7">
    <source>
        <dbReference type="ARBA" id="ARBA00023235"/>
    </source>
</evidence>
<feature type="compositionally biased region" description="Acidic residues" evidence="16">
    <location>
        <begin position="306"/>
        <end position="323"/>
    </location>
</feature>
<keyword evidence="7" id="KW-0413">Isomerase</keyword>
<feature type="domain" description="Pseudouridine synthase I TruA alpha/beta" evidence="17">
    <location>
        <begin position="412"/>
        <end position="517"/>
    </location>
</feature>
<feature type="compositionally biased region" description="Polar residues" evidence="16">
    <location>
        <begin position="358"/>
        <end position="368"/>
    </location>
</feature>
<dbReference type="AlphaFoldDB" id="A0A0D2A697"/>